<name>A0AA39WBJ6_9PEZI</name>
<evidence type="ECO:0000313" key="3">
    <source>
        <dbReference type="Proteomes" id="UP001174934"/>
    </source>
</evidence>
<gene>
    <name evidence="2" type="ORF">B0T17DRAFT_511611</name>
</gene>
<proteinExistence type="predicted"/>
<comment type="caution">
    <text evidence="2">The sequence shown here is derived from an EMBL/GenBank/DDBJ whole genome shotgun (WGS) entry which is preliminary data.</text>
</comment>
<organism evidence="2 3">
    <name type="scientific">Bombardia bombarda</name>
    <dbReference type="NCBI Taxonomy" id="252184"/>
    <lineage>
        <taxon>Eukaryota</taxon>
        <taxon>Fungi</taxon>
        <taxon>Dikarya</taxon>
        <taxon>Ascomycota</taxon>
        <taxon>Pezizomycotina</taxon>
        <taxon>Sordariomycetes</taxon>
        <taxon>Sordariomycetidae</taxon>
        <taxon>Sordariales</taxon>
        <taxon>Lasiosphaeriaceae</taxon>
        <taxon>Bombardia</taxon>
    </lineage>
</organism>
<keyword evidence="3" id="KW-1185">Reference proteome</keyword>
<feature type="region of interest" description="Disordered" evidence="1">
    <location>
        <begin position="218"/>
        <end position="243"/>
    </location>
</feature>
<evidence type="ECO:0000256" key="1">
    <source>
        <dbReference type="SAM" id="MobiDB-lite"/>
    </source>
</evidence>
<dbReference type="AlphaFoldDB" id="A0AA39WBJ6"/>
<accession>A0AA39WBJ6</accession>
<dbReference type="EMBL" id="JAULSR010000009">
    <property type="protein sequence ID" value="KAK0612418.1"/>
    <property type="molecule type" value="Genomic_DNA"/>
</dbReference>
<reference evidence="2" key="1">
    <citation type="submission" date="2023-06" db="EMBL/GenBank/DDBJ databases">
        <title>Genome-scale phylogeny and comparative genomics of the fungal order Sordariales.</title>
        <authorList>
            <consortium name="Lawrence Berkeley National Laboratory"/>
            <person name="Hensen N."/>
            <person name="Bonometti L."/>
            <person name="Westerberg I."/>
            <person name="Brannstrom I.O."/>
            <person name="Guillou S."/>
            <person name="Cros-Aarteil S."/>
            <person name="Calhoun S."/>
            <person name="Haridas S."/>
            <person name="Kuo A."/>
            <person name="Mondo S."/>
            <person name="Pangilinan J."/>
            <person name="Riley R."/>
            <person name="LaButti K."/>
            <person name="Andreopoulos B."/>
            <person name="Lipzen A."/>
            <person name="Chen C."/>
            <person name="Yanf M."/>
            <person name="Daum C."/>
            <person name="Ng V."/>
            <person name="Clum A."/>
            <person name="Steindorff A."/>
            <person name="Ohm R."/>
            <person name="Martin F."/>
            <person name="Silar P."/>
            <person name="Natvig D."/>
            <person name="Lalanne C."/>
            <person name="Gautier V."/>
            <person name="Ament-velasquez S.L."/>
            <person name="Kruys A."/>
            <person name="Hutchinson M.I."/>
            <person name="Powell A.J."/>
            <person name="Barry K."/>
            <person name="Miller A.N."/>
            <person name="Grigoriev I.V."/>
            <person name="Debuchy R."/>
            <person name="Gladieux P."/>
            <person name="Thoren M.H."/>
            <person name="Johannesson H."/>
        </authorList>
    </citation>
    <scope>NUCLEOTIDE SEQUENCE</scope>
    <source>
        <strain evidence="2">SMH3391-2</strain>
    </source>
</reference>
<dbReference type="Proteomes" id="UP001174934">
    <property type="component" value="Unassembled WGS sequence"/>
</dbReference>
<protein>
    <submittedName>
        <fullName evidence="2">Uncharacterized protein</fullName>
    </submittedName>
</protein>
<sequence>MSTRPGGLNGPGSMLGARNQPPQFIAGTVHISDVQTANNTVNRNLATPPIVNGGLGPGETTSSRMYRSTKIYSETQLELMAIIQALGTVGVTAKEYRATVKKPALPITIRIFSHDMAALAHIRCGITPPTGDFWHDHLVTPLRGLVNLSRAIAKELNAKIELHWRPPLYLTKAESAVVLEARNKETATTAEYLSGQTKVSGKIEQMWDDVGVMAEEHCAREEERRKKLDAGREGNKAGHPDGA</sequence>
<evidence type="ECO:0000313" key="2">
    <source>
        <dbReference type="EMBL" id="KAK0612418.1"/>
    </source>
</evidence>